<feature type="signal peptide" evidence="2">
    <location>
        <begin position="1"/>
        <end position="20"/>
    </location>
</feature>
<dbReference type="PANTHER" id="PTHR10963:SF24">
    <property type="entry name" value="GLYCOSIDASE C21B10.07-RELATED"/>
    <property type="match status" value="1"/>
</dbReference>
<dbReference type="GO" id="GO:0009251">
    <property type="term" value="P:glucan catabolic process"/>
    <property type="evidence" value="ECO:0007669"/>
    <property type="project" value="TreeGrafter"/>
</dbReference>
<dbReference type="SUPFAM" id="SSF49899">
    <property type="entry name" value="Concanavalin A-like lectins/glucanases"/>
    <property type="match status" value="1"/>
</dbReference>
<evidence type="ECO:0000256" key="2">
    <source>
        <dbReference type="SAM" id="SignalP"/>
    </source>
</evidence>
<keyword evidence="5" id="KW-1185">Reference proteome</keyword>
<feature type="domain" description="GH16" evidence="3">
    <location>
        <begin position="1"/>
        <end position="297"/>
    </location>
</feature>
<keyword evidence="2" id="KW-0732">Signal</keyword>
<evidence type="ECO:0000259" key="3">
    <source>
        <dbReference type="PROSITE" id="PS51762"/>
    </source>
</evidence>
<proteinExistence type="predicted"/>
<evidence type="ECO:0000313" key="4">
    <source>
        <dbReference type="EMBL" id="RPD63400.1"/>
    </source>
</evidence>
<sequence length="409" mass="42438">MHFAIPVAAALLTSAQGASAAYNLVKDFSGSSFFNGWEFYGNYDNLTNGDVNYVSAANASAEKLAYVNDAGKVIITLDNTTSVPYNYKRDSHGGLAERGTWAFLGGRSVLTKCTDYFPVGSVILFDATHLPYGCSVWPSFWTKGINWPAGGEIDIIEAVNLMTYNQMALHTNSGCTQATGVNQTGSTSGTDCGTSSGCTVAEQQANSYGTGFNSAGGGVWATQFDSTGIYIWFWTRDSVPSSVSSATDSIDISSWGTPSAAYPSSSCDITNYFTAQQLVIDITLCGDWAGEASVYASTCGGDGTATACYLNNVINTPVNYTNAYFEISYVKVFSTSEDVLIPSISGSSTVLVTDTATSTATGTSGSSTSTSTSGSSSSGGSNGAAMTGARAYAALGGATLVAAFSWILL</sequence>
<dbReference type="GO" id="GO:0004553">
    <property type="term" value="F:hydrolase activity, hydrolyzing O-glycosyl compounds"/>
    <property type="evidence" value="ECO:0007669"/>
    <property type="project" value="InterPro"/>
</dbReference>
<evidence type="ECO:0000256" key="1">
    <source>
        <dbReference type="SAM" id="MobiDB-lite"/>
    </source>
</evidence>
<dbReference type="InterPro" id="IPR013320">
    <property type="entry name" value="ConA-like_dom_sf"/>
</dbReference>
<dbReference type="OrthoDB" id="192832at2759"/>
<feature type="region of interest" description="Disordered" evidence="1">
    <location>
        <begin position="358"/>
        <end position="379"/>
    </location>
</feature>
<feature type="chain" id="PRO_5023030395" description="GH16 domain-containing protein" evidence="2">
    <location>
        <begin position="21"/>
        <end position="409"/>
    </location>
</feature>
<dbReference type="InterPro" id="IPR050546">
    <property type="entry name" value="Glycosyl_Hydrlase_16"/>
</dbReference>
<dbReference type="AlphaFoldDB" id="A0A5C2SII1"/>
<protein>
    <recommendedName>
        <fullName evidence="3">GH16 domain-containing protein</fullName>
    </recommendedName>
</protein>
<gene>
    <name evidence="4" type="ORF">L227DRAFT_561536</name>
</gene>
<dbReference type="PANTHER" id="PTHR10963">
    <property type="entry name" value="GLYCOSYL HYDROLASE-RELATED"/>
    <property type="match status" value="1"/>
</dbReference>
<accession>A0A5C2SII1</accession>
<dbReference type="Proteomes" id="UP000313359">
    <property type="component" value="Unassembled WGS sequence"/>
</dbReference>
<name>A0A5C2SII1_9APHY</name>
<reference evidence="4" key="1">
    <citation type="journal article" date="2018" name="Genome Biol. Evol.">
        <title>Genomics and development of Lentinus tigrinus, a white-rot wood-decaying mushroom with dimorphic fruiting bodies.</title>
        <authorList>
            <person name="Wu B."/>
            <person name="Xu Z."/>
            <person name="Knudson A."/>
            <person name="Carlson A."/>
            <person name="Chen N."/>
            <person name="Kovaka S."/>
            <person name="LaButti K."/>
            <person name="Lipzen A."/>
            <person name="Pennachio C."/>
            <person name="Riley R."/>
            <person name="Schakwitz W."/>
            <person name="Umezawa K."/>
            <person name="Ohm R.A."/>
            <person name="Grigoriev I.V."/>
            <person name="Nagy L.G."/>
            <person name="Gibbons J."/>
            <person name="Hibbett D."/>
        </authorList>
    </citation>
    <scope>NUCLEOTIDE SEQUENCE [LARGE SCALE GENOMIC DNA]</scope>
    <source>
        <strain evidence="4">ALCF2SS1-6</strain>
    </source>
</reference>
<dbReference type="Gene3D" id="2.60.120.200">
    <property type="match status" value="1"/>
</dbReference>
<dbReference type="PROSITE" id="PS51762">
    <property type="entry name" value="GH16_2"/>
    <property type="match status" value="1"/>
</dbReference>
<dbReference type="STRING" id="1328759.A0A5C2SII1"/>
<dbReference type="InterPro" id="IPR000757">
    <property type="entry name" value="Beta-glucanase-like"/>
</dbReference>
<dbReference type="CDD" id="cd02181">
    <property type="entry name" value="GH16_fungal_Lam16A_glucanase"/>
    <property type="match status" value="1"/>
</dbReference>
<organism evidence="4 5">
    <name type="scientific">Lentinus tigrinus ALCF2SS1-6</name>
    <dbReference type="NCBI Taxonomy" id="1328759"/>
    <lineage>
        <taxon>Eukaryota</taxon>
        <taxon>Fungi</taxon>
        <taxon>Dikarya</taxon>
        <taxon>Basidiomycota</taxon>
        <taxon>Agaricomycotina</taxon>
        <taxon>Agaricomycetes</taxon>
        <taxon>Polyporales</taxon>
        <taxon>Polyporaceae</taxon>
        <taxon>Lentinus</taxon>
    </lineage>
</organism>
<dbReference type="Pfam" id="PF26113">
    <property type="entry name" value="GH16_XgeA"/>
    <property type="match status" value="1"/>
</dbReference>
<evidence type="ECO:0000313" key="5">
    <source>
        <dbReference type="Proteomes" id="UP000313359"/>
    </source>
</evidence>
<dbReference type="EMBL" id="ML122256">
    <property type="protein sequence ID" value="RPD63400.1"/>
    <property type="molecule type" value="Genomic_DNA"/>
</dbReference>